<dbReference type="SUPFAM" id="SSF51735">
    <property type="entry name" value="NAD(P)-binding Rossmann-fold domains"/>
    <property type="match status" value="1"/>
</dbReference>
<dbReference type="Gene3D" id="3.40.50.720">
    <property type="entry name" value="NAD(P)-binding Rossmann-like Domain"/>
    <property type="match status" value="1"/>
</dbReference>
<name>A0A6G4VFJ9_9ACTN</name>
<dbReference type="Proteomes" id="UP000472335">
    <property type="component" value="Unassembled WGS sequence"/>
</dbReference>
<sequence length="250" mass="24929">MNTTDFDHRVALVTGGGSGIGAACATHLAELGAAVVIADADEAAAHRTAEKIKAAGGKARGVHVDVSHLGTVGSLVDSMTAIEGGLHIAVNAAGILGPLAPLAEAPAAECRRVFEVNIMGVFHCMRAELPVMAAAASGAIVNISSIAGEAGFPTMSAYTASKHAIIGLTRAAALEYAAAGVRVVAVAPGPVDTPMIKPAMGLVEGAVAAQPIKRVARPEEVASLVAFLVSDAAAYITGSVHPIDGGYLAQ</sequence>
<dbReference type="InterPro" id="IPR002347">
    <property type="entry name" value="SDR_fam"/>
</dbReference>
<gene>
    <name evidence="3" type="ORF">G5C60_34325</name>
</gene>
<accession>A0A6G4VFJ9</accession>
<protein>
    <submittedName>
        <fullName evidence="3">SDR family oxidoreductase</fullName>
    </submittedName>
</protein>
<dbReference type="RefSeq" id="WP_165265098.1">
    <property type="nucleotide sequence ID" value="NZ_JAAKZY010000145.1"/>
</dbReference>
<dbReference type="PROSITE" id="PS00061">
    <property type="entry name" value="ADH_SHORT"/>
    <property type="match status" value="1"/>
</dbReference>
<dbReference type="GO" id="GO:0016491">
    <property type="term" value="F:oxidoreductase activity"/>
    <property type="evidence" value="ECO:0007669"/>
    <property type="project" value="UniProtKB-KW"/>
</dbReference>
<dbReference type="PRINTS" id="PR00080">
    <property type="entry name" value="SDRFAMILY"/>
</dbReference>
<comment type="caution">
    <text evidence="3">The sequence shown here is derived from an EMBL/GenBank/DDBJ whole genome shotgun (WGS) entry which is preliminary data.</text>
</comment>
<dbReference type="EMBL" id="JAAKZY010000145">
    <property type="protein sequence ID" value="NGO12553.1"/>
    <property type="molecule type" value="Genomic_DNA"/>
</dbReference>
<evidence type="ECO:0000313" key="4">
    <source>
        <dbReference type="Proteomes" id="UP000472335"/>
    </source>
</evidence>
<dbReference type="AlphaFoldDB" id="A0A6G4VFJ9"/>
<dbReference type="Pfam" id="PF13561">
    <property type="entry name" value="adh_short_C2"/>
    <property type="match status" value="1"/>
</dbReference>
<dbReference type="PRINTS" id="PR00081">
    <property type="entry name" value="GDHRDH"/>
</dbReference>
<dbReference type="CDD" id="cd05233">
    <property type="entry name" value="SDR_c"/>
    <property type="match status" value="1"/>
</dbReference>
<dbReference type="FunFam" id="3.40.50.720:FF:000084">
    <property type="entry name" value="Short-chain dehydrogenase reductase"/>
    <property type="match status" value="1"/>
</dbReference>
<evidence type="ECO:0000256" key="1">
    <source>
        <dbReference type="ARBA" id="ARBA00006484"/>
    </source>
</evidence>
<comment type="similarity">
    <text evidence="1">Belongs to the short-chain dehydrogenases/reductases (SDR) family.</text>
</comment>
<organism evidence="3 4">
    <name type="scientific">Streptomyces scabichelini</name>
    <dbReference type="NCBI Taxonomy" id="2711217"/>
    <lineage>
        <taxon>Bacteria</taxon>
        <taxon>Bacillati</taxon>
        <taxon>Actinomycetota</taxon>
        <taxon>Actinomycetes</taxon>
        <taxon>Kitasatosporales</taxon>
        <taxon>Streptomycetaceae</taxon>
        <taxon>Streptomyces</taxon>
    </lineage>
</organism>
<dbReference type="PANTHER" id="PTHR24321:SF8">
    <property type="entry name" value="ESTRADIOL 17-BETA-DEHYDROGENASE 8-RELATED"/>
    <property type="match status" value="1"/>
</dbReference>
<keyword evidence="2" id="KW-0560">Oxidoreductase</keyword>
<dbReference type="InterPro" id="IPR036291">
    <property type="entry name" value="NAD(P)-bd_dom_sf"/>
</dbReference>
<evidence type="ECO:0000256" key="2">
    <source>
        <dbReference type="ARBA" id="ARBA00023002"/>
    </source>
</evidence>
<proteinExistence type="inferred from homology"/>
<evidence type="ECO:0000313" key="3">
    <source>
        <dbReference type="EMBL" id="NGO12553.1"/>
    </source>
</evidence>
<dbReference type="PANTHER" id="PTHR24321">
    <property type="entry name" value="DEHYDROGENASES, SHORT CHAIN"/>
    <property type="match status" value="1"/>
</dbReference>
<keyword evidence="4" id="KW-1185">Reference proteome</keyword>
<dbReference type="NCBIfam" id="NF009466">
    <property type="entry name" value="PRK12826.1-2"/>
    <property type="match status" value="1"/>
</dbReference>
<reference evidence="3 4" key="1">
    <citation type="submission" date="2020-02" db="EMBL/GenBank/DDBJ databases">
        <title>Whole-genome analyses of novel actinobacteria.</title>
        <authorList>
            <person name="Sahin N."/>
            <person name="Gencbay T."/>
        </authorList>
    </citation>
    <scope>NUCLEOTIDE SEQUENCE [LARGE SCALE GENOMIC DNA]</scope>
    <source>
        <strain evidence="3 4">HC44</strain>
    </source>
</reference>
<dbReference type="InterPro" id="IPR020904">
    <property type="entry name" value="Sc_DH/Rdtase_CS"/>
</dbReference>